<keyword evidence="9" id="KW-0233">DNA recombination</keyword>
<dbReference type="InterPro" id="IPR042530">
    <property type="entry name" value="EME1/EME2_C"/>
</dbReference>
<keyword evidence="10" id="KW-0234">DNA repair</keyword>
<keyword evidence="6" id="KW-0227">DNA damage</keyword>
<gene>
    <name evidence="13" type="ORF">RJ639_040246</name>
</gene>
<comment type="caution">
    <text evidence="13">The sequence shown here is derived from an EMBL/GenBank/DDBJ whole genome shotgun (WGS) entry which is preliminary data.</text>
</comment>
<dbReference type="PANTHER" id="PTHR21077">
    <property type="entry name" value="EME1 PROTEIN"/>
    <property type="match status" value="1"/>
</dbReference>
<comment type="cofactor">
    <cofactor evidence="1">
        <name>Mg(2+)</name>
        <dbReference type="ChEBI" id="CHEBI:18420"/>
    </cofactor>
</comment>
<dbReference type="GO" id="GO:0051321">
    <property type="term" value="P:meiotic cell cycle"/>
    <property type="evidence" value="ECO:0007669"/>
    <property type="project" value="UniProtKB-KW"/>
</dbReference>
<dbReference type="GO" id="GO:0048476">
    <property type="term" value="C:Holliday junction resolvase complex"/>
    <property type="evidence" value="ECO:0007669"/>
    <property type="project" value="InterPro"/>
</dbReference>
<dbReference type="GO" id="GO:0046872">
    <property type="term" value="F:metal ion binding"/>
    <property type="evidence" value="ECO:0007669"/>
    <property type="project" value="UniProtKB-KW"/>
</dbReference>
<evidence type="ECO:0000256" key="5">
    <source>
        <dbReference type="ARBA" id="ARBA00022759"/>
    </source>
</evidence>
<dbReference type="InterPro" id="IPR033310">
    <property type="entry name" value="Mms4/EME1/EME2"/>
</dbReference>
<evidence type="ECO:0000256" key="4">
    <source>
        <dbReference type="ARBA" id="ARBA00022723"/>
    </source>
</evidence>
<evidence type="ECO:0000256" key="2">
    <source>
        <dbReference type="ARBA" id="ARBA00004123"/>
    </source>
</evidence>
<evidence type="ECO:0000256" key="3">
    <source>
        <dbReference type="ARBA" id="ARBA00022722"/>
    </source>
</evidence>
<proteinExistence type="predicted"/>
<evidence type="ECO:0000256" key="7">
    <source>
        <dbReference type="ARBA" id="ARBA00022801"/>
    </source>
</evidence>
<dbReference type="GO" id="GO:0005634">
    <property type="term" value="C:nucleus"/>
    <property type="evidence" value="ECO:0007669"/>
    <property type="project" value="UniProtKB-SubCell"/>
</dbReference>
<dbReference type="GO" id="GO:0006310">
    <property type="term" value="P:DNA recombination"/>
    <property type="evidence" value="ECO:0007669"/>
    <property type="project" value="UniProtKB-KW"/>
</dbReference>
<dbReference type="EMBL" id="JAVXUP010000450">
    <property type="protein sequence ID" value="KAK3027639.1"/>
    <property type="molecule type" value="Genomic_DNA"/>
</dbReference>
<keyword evidence="12" id="KW-0469">Meiosis</keyword>
<reference evidence="13" key="1">
    <citation type="submission" date="2022-12" db="EMBL/GenBank/DDBJ databases">
        <title>Draft genome assemblies for two species of Escallonia (Escalloniales).</title>
        <authorList>
            <person name="Chanderbali A."/>
            <person name="Dervinis C."/>
            <person name="Anghel I."/>
            <person name="Soltis D."/>
            <person name="Soltis P."/>
            <person name="Zapata F."/>
        </authorList>
    </citation>
    <scope>NUCLEOTIDE SEQUENCE</scope>
    <source>
        <strain evidence="13">UCBG64.0493</strain>
        <tissue evidence="13">Leaf</tissue>
    </source>
</reference>
<dbReference type="PANTHER" id="PTHR21077:SF5">
    <property type="entry name" value="CROSSOVER JUNCTION ENDONUCLEASE MMS4"/>
    <property type="match status" value="1"/>
</dbReference>
<dbReference type="InterPro" id="IPR021899">
    <property type="entry name" value="DUF3511"/>
</dbReference>
<keyword evidence="8" id="KW-0460">Magnesium</keyword>
<keyword evidence="11" id="KW-0539">Nucleus</keyword>
<keyword evidence="4" id="KW-0479">Metal-binding</keyword>
<organism evidence="13 14">
    <name type="scientific">Escallonia herrerae</name>
    <dbReference type="NCBI Taxonomy" id="1293975"/>
    <lineage>
        <taxon>Eukaryota</taxon>
        <taxon>Viridiplantae</taxon>
        <taxon>Streptophyta</taxon>
        <taxon>Embryophyta</taxon>
        <taxon>Tracheophyta</taxon>
        <taxon>Spermatophyta</taxon>
        <taxon>Magnoliopsida</taxon>
        <taxon>eudicotyledons</taxon>
        <taxon>Gunneridae</taxon>
        <taxon>Pentapetalae</taxon>
        <taxon>asterids</taxon>
        <taxon>campanulids</taxon>
        <taxon>Escalloniales</taxon>
        <taxon>Escalloniaceae</taxon>
        <taxon>Escallonia</taxon>
    </lineage>
</organism>
<dbReference type="Pfam" id="PF12023">
    <property type="entry name" value="DUF3511"/>
    <property type="match status" value="1"/>
</dbReference>
<dbReference type="AlphaFoldDB" id="A0AA88WJ06"/>
<dbReference type="Proteomes" id="UP001188597">
    <property type="component" value="Unassembled WGS sequence"/>
</dbReference>
<keyword evidence="5" id="KW-0255">Endonuclease</keyword>
<comment type="subcellular location">
    <subcellularLocation>
        <location evidence="2">Nucleus</location>
    </subcellularLocation>
</comment>
<name>A0AA88WJ06_9ASTE</name>
<dbReference type="Gene3D" id="1.10.150.670">
    <property type="entry name" value="Crossover junction endonuclease EME1, DNA-binding domain"/>
    <property type="match status" value="1"/>
</dbReference>
<evidence type="ECO:0000313" key="13">
    <source>
        <dbReference type="EMBL" id="KAK3027639.1"/>
    </source>
</evidence>
<protein>
    <submittedName>
        <fullName evidence="13">Uncharacterized protein</fullName>
    </submittedName>
</protein>
<evidence type="ECO:0000256" key="12">
    <source>
        <dbReference type="ARBA" id="ARBA00023254"/>
    </source>
</evidence>
<evidence type="ECO:0000256" key="1">
    <source>
        <dbReference type="ARBA" id="ARBA00001946"/>
    </source>
</evidence>
<keyword evidence="14" id="KW-1185">Reference proteome</keyword>
<evidence type="ECO:0000313" key="14">
    <source>
        <dbReference type="Proteomes" id="UP001188597"/>
    </source>
</evidence>
<evidence type="ECO:0000256" key="9">
    <source>
        <dbReference type="ARBA" id="ARBA00023172"/>
    </source>
</evidence>
<sequence>MGRRLKALVAIPKVQPRFAIAIWKKYPTMKSLLSVYMDPSKTVHEKEFLLEDLTTEGLLGEDRRLGETALTYTKCSAWGPSSVISCNPECYISPLSLIPPLPTSISSEEIMEKCKSFPDYSYSQIEIEARFGFEDRTKSYSFNGQGDNPEVKRRKRVASYNMYSMEGKLKSSFRNSFKWIKNKFTDKYYDSS</sequence>
<accession>A0AA88WJ06</accession>
<evidence type="ECO:0000256" key="11">
    <source>
        <dbReference type="ARBA" id="ARBA00023242"/>
    </source>
</evidence>
<evidence type="ECO:0000256" key="6">
    <source>
        <dbReference type="ARBA" id="ARBA00022763"/>
    </source>
</evidence>
<evidence type="ECO:0000256" key="10">
    <source>
        <dbReference type="ARBA" id="ARBA00023204"/>
    </source>
</evidence>
<dbReference type="GO" id="GO:0004519">
    <property type="term" value="F:endonuclease activity"/>
    <property type="evidence" value="ECO:0007669"/>
    <property type="project" value="UniProtKB-KW"/>
</dbReference>
<dbReference type="GO" id="GO:0006281">
    <property type="term" value="P:DNA repair"/>
    <property type="evidence" value="ECO:0007669"/>
    <property type="project" value="UniProtKB-KW"/>
</dbReference>
<evidence type="ECO:0000256" key="8">
    <source>
        <dbReference type="ARBA" id="ARBA00022842"/>
    </source>
</evidence>
<keyword evidence="3" id="KW-0540">Nuclease</keyword>
<dbReference type="GO" id="GO:0016787">
    <property type="term" value="F:hydrolase activity"/>
    <property type="evidence" value="ECO:0007669"/>
    <property type="project" value="UniProtKB-KW"/>
</dbReference>
<keyword evidence="7" id="KW-0378">Hydrolase</keyword>